<dbReference type="Proteomes" id="UP001642464">
    <property type="component" value="Unassembled WGS sequence"/>
</dbReference>
<feature type="non-terminal residue" evidence="2">
    <location>
        <position position="65"/>
    </location>
</feature>
<protein>
    <submittedName>
        <fullName evidence="2">Uncharacterized protein</fullName>
    </submittedName>
</protein>
<organism evidence="2 3">
    <name type="scientific">Durusdinium trenchii</name>
    <dbReference type="NCBI Taxonomy" id="1381693"/>
    <lineage>
        <taxon>Eukaryota</taxon>
        <taxon>Sar</taxon>
        <taxon>Alveolata</taxon>
        <taxon>Dinophyceae</taxon>
        <taxon>Suessiales</taxon>
        <taxon>Symbiodiniaceae</taxon>
        <taxon>Durusdinium</taxon>
    </lineage>
</organism>
<reference evidence="2 3" key="1">
    <citation type="submission" date="2024-02" db="EMBL/GenBank/DDBJ databases">
        <authorList>
            <person name="Chen Y."/>
            <person name="Shah S."/>
            <person name="Dougan E. K."/>
            <person name="Thang M."/>
            <person name="Chan C."/>
        </authorList>
    </citation>
    <scope>NUCLEOTIDE SEQUENCE [LARGE SCALE GENOMIC DNA]</scope>
</reference>
<comment type="caution">
    <text evidence="2">The sequence shown here is derived from an EMBL/GenBank/DDBJ whole genome shotgun (WGS) entry which is preliminary data.</text>
</comment>
<gene>
    <name evidence="2" type="ORF">SCF082_LOCUS28675</name>
</gene>
<keyword evidence="3" id="KW-1185">Reference proteome</keyword>
<evidence type="ECO:0000313" key="2">
    <source>
        <dbReference type="EMBL" id="CAK9052410.1"/>
    </source>
</evidence>
<sequence length="65" mass="7532">DIKTRDRPHPNYRSASAAEKPPGWQLMTDDWVCSNISVARVHLRLSMKHYTSPLEGVLELEEREN</sequence>
<evidence type="ECO:0000256" key="1">
    <source>
        <dbReference type="SAM" id="MobiDB-lite"/>
    </source>
</evidence>
<accession>A0ABP0MLQ0</accession>
<proteinExistence type="predicted"/>
<feature type="non-terminal residue" evidence="2">
    <location>
        <position position="1"/>
    </location>
</feature>
<dbReference type="EMBL" id="CAXAMM010022670">
    <property type="protein sequence ID" value="CAK9052410.1"/>
    <property type="molecule type" value="Genomic_DNA"/>
</dbReference>
<evidence type="ECO:0000313" key="3">
    <source>
        <dbReference type="Proteomes" id="UP001642464"/>
    </source>
</evidence>
<feature type="region of interest" description="Disordered" evidence="1">
    <location>
        <begin position="1"/>
        <end position="20"/>
    </location>
</feature>
<name>A0ABP0MLQ0_9DINO</name>